<dbReference type="InterPro" id="IPR003719">
    <property type="entry name" value="Phenazine_PhzF-like"/>
</dbReference>
<comment type="caution">
    <text evidence="3">The sequence shown here is derived from an EMBL/GenBank/DDBJ whole genome shotgun (WGS) entry which is preliminary data.</text>
</comment>
<keyword evidence="4" id="KW-1185">Reference proteome</keyword>
<feature type="active site" evidence="2">
    <location>
        <position position="46"/>
    </location>
</feature>
<protein>
    <submittedName>
        <fullName evidence="3">PhzF family phenazine biosynthesis protein</fullName>
    </submittedName>
</protein>
<dbReference type="NCBIfam" id="TIGR00654">
    <property type="entry name" value="PhzF_family"/>
    <property type="match status" value="1"/>
</dbReference>
<dbReference type="Proteomes" id="UP000475385">
    <property type="component" value="Unassembled WGS sequence"/>
</dbReference>
<organism evidence="3 4">
    <name type="scientific">Falsiroseomonas algicola</name>
    <dbReference type="NCBI Taxonomy" id="2716930"/>
    <lineage>
        <taxon>Bacteria</taxon>
        <taxon>Pseudomonadati</taxon>
        <taxon>Pseudomonadota</taxon>
        <taxon>Alphaproteobacteria</taxon>
        <taxon>Acetobacterales</taxon>
        <taxon>Roseomonadaceae</taxon>
        <taxon>Falsiroseomonas</taxon>
    </lineage>
</organism>
<dbReference type="GO" id="GO:0016853">
    <property type="term" value="F:isomerase activity"/>
    <property type="evidence" value="ECO:0007669"/>
    <property type="project" value="TreeGrafter"/>
</dbReference>
<dbReference type="PIRSF" id="PIRSF016184">
    <property type="entry name" value="PhzC_PhzF"/>
    <property type="match status" value="1"/>
</dbReference>
<dbReference type="PANTHER" id="PTHR13774:SF32">
    <property type="entry name" value="ANTISENSE-ENHANCING SEQUENCE 1"/>
    <property type="match status" value="1"/>
</dbReference>
<dbReference type="GO" id="GO:0005737">
    <property type="term" value="C:cytoplasm"/>
    <property type="evidence" value="ECO:0007669"/>
    <property type="project" value="TreeGrafter"/>
</dbReference>
<dbReference type="AlphaFoldDB" id="A0A6M1LH75"/>
<reference evidence="3 4" key="1">
    <citation type="submission" date="2020-03" db="EMBL/GenBank/DDBJ databases">
        <title>Roseomonas stagni sp. nov., isolated from pond water in Japan.</title>
        <authorList>
            <person name="Furuhata K."/>
            <person name="Miyamoto H."/>
            <person name="Goto K."/>
        </authorList>
    </citation>
    <scope>NUCLEOTIDE SEQUENCE [LARGE SCALE GENOMIC DNA]</scope>
    <source>
        <strain evidence="3 4">PeD5</strain>
    </source>
</reference>
<dbReference type="RefSeq" id="WP_164693107.1">
    <property type="nucleotide sequence ID" value="NZ_JAAIKB010000001.1"/>
</dbReference>
<dbReference type="Pfam" id="PF02567">
    <property type="entry name" value="PhzC-PhzF"/>
    <property type="match status" value="1"/>
</dbReference>
<dbReference type="PANTHER" id="PTHR13774">
    <property type="entry name" value="PHENAZINE BIOSYNTHESIS PROTEIN"/>
    <property type="match status" value="1"/>
</dbReference>
<dbReference type="Gene3D" id="3.10.310.10">
    <property type="entry name" value="Diaminopimelate Epimerase, Chain A, domain 1"/>
    <property type="match status" value="2"/>
</dbReference>
<proteinExistence type="inferred from homology"/>
<evidence type="ECO:0000313" key="3">
    <source>
        <dbReference type="EMBL" id="NGM19274.1"/>
    </source>
</evidence>
<accession>A0A6M1LH75</accession>
<evidence type="ECO:0000256" key="1">
    <source>
        <dbReference type="ARBA" id="ARBA00008270"/>
    </source>
</evidence>
<dbReference type="SUPFAM" id="SSF54506">
    <property type="entry name" value="Diaminopimelate epimerase-like"/>
    <property type="match status" value="1"/>
</dbReference>
<gene>
    <name evidence="3" type="ORF">G3576_04555</name>
</gene>
<comment type="similarity">
    <text evidence="1">Belongs to the PhzF family.</text>
</comment>
<dbReference type="EMBL" id="JAAIKB010000001">
    <property type="protein sequence ID" value="NGM19274.1"/>
    <property type="molecule type" value="Genomic_DNA"/>
</dbReference>
<sequence length="291" mass="30243">MRLAYETCDVFTDRRFGGNPLAVVRDAAGLDTAAMQAVAREFNLSETVFVEAADEPSATARIRIFTTAMELPFAGHPNVGAAVLIARYLGIQGDRLRIDQAAGRVEATLARDETGHVVAATITAPKPFALGQALDPAAIAACAGLPSVVGEPVIASCGTPFAVAEVVDEATLASAEPDAAAFRRHLPPSLAIGLHLFCRQGESDGLMRLRSRMFAPLGGLTEDPATGSANVALGGLLLARAGGQRLSLSIEQGIEMGRPSQLAVEAWTDQGVIRASVGGGVVAVSRGWLYL</sequence>
<name>A0A6M1LH75_9PROT</name>
<evidence type="ECO:0000256" key="2">
    <source>
        <dbReference type="PIRSR" id="PIRSR016184-1"/>
    </source>
</evidence>
<evidence type="ECO:0000313" key="4">
    <source>
        <dbReference type="Proteomes" id="UP000475385"/>
    </source>
</evidence>